<dbReference type="InterPro" id="IPR050116">
    <property type="entry name" value="DNA_polymerase-Y"/>
</dbReference>
<dbReference type="AlphaFoldDB" id="A0A0C1Y1V8"/>
<evidence type="ECO:0000256" key="1">
    <source>
        <dbReference type="ARBA" id="ARBA00010945"/>
    </source>
</evidence>
<evidence type="ECO:0000313" key="6">
    <source>
        <dbReference type="EMBL" id="NEV66958.1"/>
    </source>
</evidence>
<evidence type="ECO:0000256" key="3">
    <source>
        <dbReference type="ARBA" id="ARBA00023199"/>
    </source>
</evidence>
<organism evidence="6">
    <name type="scientific">Lyngbya confervoides BDU141951</name>
    <dbReference type="NCBI Taxonomy" id="1574623"/>
    <lineage>
        <taxon>Bacteria</taxon>
        <taxon>Bacillati</taxon>
        <taxon>Cyanobacteriota</taxon>
        <taxon>Cyanophyceae</taxon>
        <taxon>Oscillatoriophycideae</taxon>
        <taxon>Oscillatoriales</taxon>
        <taxon>Microcoleaceae</taxon>
        <taxon>Lyngbya</taxon>
    </lineage>
</organism>
<gene>
    <name evidence="6" type="ORF">QQ91_007490</name>
</gene>
<reference evidence="6" key="3">
    <citation type="submission" date="2020-02" db="EMBL/GenBank/DDBJ databases">
        <authorList>
            <person name="Sarangi A.N."/>
            <person name="Ghosh S."/>
            <person name="Mukherjee M."/>
            <person name="Tripathy S."/>
        </authorList>
    </citation>
    <scope>NUCLEOTIDE SEQUENCE</scope>
    <source>
        <strain evidence="6">BDU141951</strain>
    </source>
</reference>
<dbReference type="GO" id="GO:0009432">
    <property type="term" value="P:SOS response"/>
    <property type="evidence" value="ECO:0007669"/>
    <property type="project" value="UniProtKB-KW"/>
</dbReference>
<keyword evidence="2" id="KW-0227">DNA damage</keyword>
<evidence type="ECO:0000256" key="5">
    <source>
        <dbReference type="ARBA" id="ARBA00023236"/>
    </source>
</evidence>
<dbReference type="PANTHER" id="PTHR11076:SF34">
    <property type="entry name" value="PROTEIN UMUC"/>
    <property type="match status" value="1"/>
</dbReference>
<dbReference type="Pfam" id="PF11799">
    <property type="entry name" value="IMS_C"/>
    <property type="match status" value="1"/>
</dbReference>
<dbReference type="EMBL" id="JTHE02000003">
    <property type="protein sequence ID" value="NEV66958.1"/>
    <property type="molecule type" value="Genomic_DNA"/>
</dbReference>
<proteinExistence type="inferred from homology"/>
<dbReference type="Pfam" id="PF00817">
    <property type="entry name" value="IMS"/>
    <property type="match status" value="1"/>
</dbReference>
<dbReference type="Pfam" id="PF13438">
    <property type="entry name" value="DUF4113"/>
    <property type="match status" value="1"/>
</dbReference>
<comment type="caution">
    <text evidence="6">The sequence shown here is derived from an EMBL/GenBank/DDBJ whole genome shotgun (WGS) entry which is preliminary data.</text>
</comment>
<name>A0A0C1Y1V8_9CYAN</name>
<dbReference type="GO" id="GO:0005829">
    <property type="term" value="C:cytosol"/>
    <property type="evidence" value="ECO:0007669"/>
    <property type="project" value="TreeGrafter"/>
</dbReference>
<dbReference type="Gene3D" id="3.40.1170.60">
    <property type="match status" value="1"/>
</dbReference>
<dbReference type="GO" id="GO:0003887">
    <property type="term" value="F:DNA-directed DNA polymerase activity"/>
    <property type="evidence" value="ECO:0007669"/>
    <property type="project" value="TreeGrafter"/>
</dbReference>
<dbReference type="Gene3D" id="1.10.150.20">
    <property type="entry name" value="5' to 3' exonuclease, C-terminal subdomain"/>
    <property type="match status" value="1"/>
</dbReference>
<evidence type="ECO:0000256" key="2">
    <source>
        <dbReference type="ARBA" id="ARBA00022763"/>
    </source>
</evidence>
<dbReference type="Gene3D" id="3.30.70.270">
    <property type="match status" value="1"/>
</dbReference>
<keyword evidence="4" id="KW-0234">DNA repair</keyword>
<dbReference type="GO" id="GO:0003684">
    <property type="term" value="F:damaged DNA binding"/>
    <property type="evidence" value="ECO:0007669"/>
    <property type="project" value="InterPro"/>
</dbReference>
<accession>A0A0C1Y1V8</accession>
<dbReference type="InterPro" id="IPR043502">
    <property type="entry name" value="DNA/RNA_pol_sf"/>
</dbReference>
<protein>
    <submittedName>
        <fullName evidence="6">Y-family DNA polymerase</fullName>
    </submittedName>
</protein>
<dbReference type="CDD" id="cd01700">
    <property type="entry name" value="PolY_Pol_V_umuC"/>
    <property type="match status" value="1"/>
</dbReference>
<keyword evidence="5" id="KW-0742">SOS response</keyword>
<sequence>MFALVDCNSFFASCEKVFRPDLANQPVAVLSNNDGCVVARSPEAKPLVPMQATLFSIRHLVQRGKLHVFSSNPVLYKDMSRRVIETLQHFSPEVEQYSIDEAFLGLHGFAHRDLTDYGQQIRATVQQWTGIPVSVGIASTKTLAKLAAHVAKRHLGCKGVLNFNALEEVDQVLAAIAVSEVWGIGRHLTAKLQAQGILTVLQLKQADAKRLKKQFGILVMRTVMELRGIACFPMEPVAAPKTMRIVSRSFGHVVTELSEIKEAVATYAARCAEKLRDDGLLAHQFAVAIRTSYYRPDNQYAAVRSVSLEPPTNDTATLIHAAMGLTTAAFKPGYDYLKAKVIATELTPADAVQGELFAAPTNTEKRDRLMTTIDALNRQLHPDAVKFGAMGLNPTWGLRSNYFSQRYTTHWDEIPTVQVWPLSQHCGCN</sequence>
<dbReference type="InterPro" id="IPR025188">
    <property type="entry name" value="DUF4113"/>
</dbReference>
<dbReference type="InterPro" id="IPR001126">
    <property type="entry name" value="UmuC"/>
</dbReference>
<dbReference type="PROSITE" id="PS50173">
    <property type="entry name" value="UMUC"/>
    <property type="match status" value="1"/>
</dbReference>
<dbReference type="GO" id="GO:0006281">
    <property type="term" value="P:DNA repair"/>
    <property type="evidence" value="ECO:0007669"/>
    <property type="project" value="UniProtKB-KW"/>
</dbReference>
<dbReference type="PANTHER" id="PTHR11076">
    <property type="entry name" value="DNA REPAIR POLYMERASE UMUC / TRANSFERASE FAMILY MEMBER"/>
    <property type="match status" value="1"/>
</dbReference>
<dbReference type="GO" id="GO:0042276">
    <property type="term" value="P:error-prone translesion synthesis"/>
    <property type="evidence" value="ECO:0007669"/>
    <property type="project" value="TreeGrafter"/>
</dbReference>
<comment type="similarity">
    <text evidence="1">Belongs to the DNA polymerase type-Y family.</text>
</comment>
<keyword evidence="3" id="KW-0741">SOS mutagenesis</keyword>
<dbReference type="SUPFAM" id="SSF56672">
    <property type="entry name" value="DNA/RNA polymerases"/>
    <property type="match status" value="1"/>
</dbReference>
<dbReference type="InterPro" id="IPR043128">
    <property type="entry name" value="Rev_trsase/Diguanyl_cyclase"/>
</dbReference>
<dbReference type="InterPro" id="IPR017961">
    <property type="entry name" value="DNA_pol_Y-fam_little_finger"/>
</dbReference>
<reference evidence="6" key="1">
    <citation type="submission" date="2014-11" db="EMBL/GenBank/DDBJ databases">
        <authorList>
            <person name="Malar M.C."/>
            <person name="Sen D."/>
            <person name="Tripathy S."/>
        </authorList>
    </citation>
    <scope>NUCLEOTIDE SEQUENCE</scope>
    <source>
        <strain evidence="6">BDU141951</strain>
    </source>
</reference>
<evidence type="ECO:0000256" key="4">
    <source>
        <dbReference type="ARBA" id="ARBA00023204"/>
    </source>
</evidence>
<reference evidence="6" key="2">
    <citation type="journal article" date="2015" name="Genome Announc.">
        <title>Draft Genome Sequence of Filamentous Marine Cyanobacterium Lyngbya confervoides Strain BDU141951.</title>
        <authorList>
            <person name="Chandrababunaidu M.M."/>
            <person name="Sen D."/>
            <person name="Tripathy S."/>
        </authorList>
    </citation>
    <scope>NUCLEOTIDE SEQUENCE</scope>
    <source>
        <strain evidence="6">BDU141951</strain>
    </source>
</reference>